<reference evidence="3" key="1">
    <citation type="submission" date="2021-02" db="EMBL/GenBank/DDBJ databases">
        <authorList>
            <person name="Bekaert M."/>
        </authorList>
    </citation>
    <scope>NUCLEOTIDE SEQUENCE</scope>
    <source>
        <strain evidence="3">IoA-00</strain>
    </source>
</reference>
<dbReference type="SMART" id="SM00060">
    <property type="entry name" value="FN3"/>
    <property type="match status" value="2"/>
</dbReference>
<dbReference type="InterPro" id="IPR003961">
    <property type="entry name" value="FN3_dom"/>
</dbReference>
<proteinExistence type="predicted"/>
<name>A0A7R8CPJ4_LEPSM</name>
<dbReference type="CDD" id="cd00063">
    <property type="entry name" value="FN3"/>
    <property type="match status" value="1"/>
</dbReference>
<dbReference type="CDD" id="cd12087">
    <property type="entry name" value="TM_EGFR-like"/>
    <property type="match status" value="1"/>
</dbReference>
<dbReference type="PANTHER" id="PTHR46708:SF2">
    <property type="entry name" value="FIBRONECTIN TYPE-III DOMAIN-CONTAINING PROTEIN"/>
    <property type="match status" value="1"/>
</dbReference>
<dbReference type="InterPro" id="IPR013783">
    <property type="entry name" value="Ig-like_fold"/>
</dbReference>
<accession>A0A7R8CPJ4</accession>
<keyword evidence="1" id="KW-0677">Repeat</keyword>
<dbReference type="OrthoDB" id="5985519at2759"/>
<evidence type="ECO:0000313" key="4">
    <source>
        <dbReference type="Proteomes" id="UP000675881"/>
    </source>
</evidence>
<keyword evidence="4" id="KW-1185">Reference proteome</keyword>
<evidence type="ECO:0000313" key="3">
    <source>
        <dbReference type="EMBL" id="CAF2884627.1"/>
    </source>
</evidence>
<dbReference type="Gene3D" id="2.60.40.10">
    <property type="entry name" value="Immunoglobulins"/>
    <property type="match status" value="2"/>
</dbReference>
<dbReference type="Proteomes" id="UP000675881">
    <property type="component" value="Chromosome 3"/>
</dbReference>
<sequence length="539" mass="60078">MDSMSLRWAAWENVVCINEYEITICSAATGECRDTETITKQEGLPDVTYQALDLTPCSEYTVEIHPLFPETTVESKIFSFKTLSPDADSQSVGEITVESVVSGTMKVQWPKLECATKYRIYSNRSSSDEGWKLMEETSEIMVDIDNITPCTIYRFSVSAVLDDKETSKTESEDVISALDEEHAFEAPDLQVINGDQGADLTWLHAACIESYVVKVCKSQESEGECLEEAVIVENEEVIINHHIRELMPCTGYTLEIIPIITDKQFTARINEFTTTNGIPQAPHNFELALTADNSAIELSWEDVQCSTGFKVYRQEVDANEGEDSEETYLTSELNYRFEDPVPCEKYSFSVTTLVDEQESENSDWFSVTIPPRKDVVPELKILNIEKDNMTLRLNPTDLNRKCIVQEYELVYGVSSASLDTITSHADAESDIILNFQGASASSAIVKGRILYNAGDGTPAVWSAQVSNGNEKGDSIPLTSSGSSTLIPIIVGVLIAVVILVMIGFLVLRKQRNRNNYDAEKAEHDRIEETQKLNDNHPDA</sequence>
<dbReference type="EMBL" id="HG994582">
    <property type="protein sequence ID" value="CAF2884627.1"/>
    <property type="molecule type" value="Genomic_DNA"/>
</dbReference>
<gene>
    <name evidence="3" type="ORF">LSAA_8036</name>
</gene>
<dbReference type="InterPro" id="IPR036116">
    <property type="entry name" value="FN3_sf"/>
</dbReference>
<dbReference type="SUPFAM" id="SSF49265">
    <property type="entry name" value="Fibronectin type III"/>
    <property type="match status" value="2"/>
</dbReference>
<dbReference type="PROSITE" id="PS50853">
    <property type="entry name" value="FN3"/>
    <property type="match status" value="2"/>
</dbReference>
<feature type="domain" description="Fibronectin type-III" evidence="2">
    <location>
        <begin position="91"/>
        <end position="180"/>
    </location>
</feature>
<feature type="domain" description="Fibronectin type-III" evidence="2">
    <location>
        <begin position="281"/>
        <end position="372"/>
    </location>
</feature>
<dbReference type="PANTHER" id="PTHR46708">
    <property type="entry name" value="TENASCIN"/>
    <property type="match status" value="1"/>
</dbReference>
<evidence type="ECO:0000259" key="2">
    <source>
        <dbReference type="PROSITE" id="PS50853"/>
    </source>
</evidence>
<dbReference type="AlphaFoldDB" id="A0A7R8CPJ4"/>
<organism evidence="3 4">
    <name type="scientific">Lepeophtheirus salmonis</name>
    <name type="common">Salmon louse</name>
    <name type="synonym">Caligus salmonis</name>
    <dbReference type="NCBI Taxonomy" id="72036"/>
    <lineage>
        <taxon>Eukaryota</taxon>
        <taxon>Metazoa</taxon>
        <taxon>Ecdysozoa</taxon>
        <taxon>Arthropoda</taxon>
        <taxon>Crustacea</taxon>
        <taxon>Multicrustacea</taxon>
        <taxon>Hexanauplia</taxon>
        <taxon>Copepoda</taxon>
        <taxon>Siphonostomatoida</taxon>
        <taxon>Caligidae</taxon>
        <taxon>Lepeophtheirus</taxon>
    </lineage>
</organism>
<protein>
    <submittedName>
        <fullName evidence="3">(salmon louse) hypothetical protein</fullName>
    </submittedName>
</protein>
<evidence type="ECO:0000256" key="1">
    <source>
        <dbReference type="ARBA" id="ARBA00022737"/>
    </source>
</evidence>
<dbReference type="InterPro" id="IPR050991">
    <property type="entry name" value="ECM_Regulatory_Proteins"/>
</dbReference>